<feature type="non-terminal residue" evidence="2">
    <location>
        <position position="20"/>
    </location>
</feature>
<protein>
    <submittedName>
        <fullName evidence="2">Uncharacterized protein</fullName>
    </submittedName>
</protein>
<evidence type="ECO:0000256" key="1">
    <source>
        <dbReference type="SAM" id="MobiDB-lite"/>
    </source>
</evidence>
<dbReference type="AlphaFoldDB" id="A0A2K3LYC4"/>
<sequence>MTNEDGDIERRRDGDAGDDD</sequence>
<feature type="compositionally biased region" description="Basic and acidic residues" evidence="1">
    <location>
        <begin position="8"/>
        <end position="20"/>
    </location>
</feature>
<dbReference type="Proteomes" id="UP000236291">
    <property type="component" value="Unassembled WGS sequence"/>
</dbReference>
<proteinExistence type="predicted"/>
<name>A0A2K3LYC4_TRIPR</name>
<evidence type="ECO:0000313" key="3">
    <source>
        <dbReference type="Proteomes" id="UP000236291"/>
    </source>
</evidence>
<organism evidence="2 3">
    <name type="scientific">Trifolium pratense</name>
    <name type="common">Red clover</name>
    <dbReference type="NCBI Taxonomy" id="57577"/>
    <lineage>
        <taxon>Eukaryota</taxon>
        <taxon>Viridiplantae</taxon>
        <taxon>Streptophyta</taxon>
        <taxon>Embryophyta</taxon>
        <taxon>Tracheophyta</taxon>
        <taxon>Spermatophyta</taxon>
        <taxon>Magnoliopsida</taxon>
        <taxon>eudicotyledons</taxon>
        <taxon>Gunneridae</taxon>
        <taxon>Pentapetalae</taxon>
        <taxon>rosids</taxon>
        <taxon>fabids</taxon>
        <taxon>Fabales</taxon>
        <taxon>Fabaceae</taxon>
        <taxon>Papilionoideae</taxon>
        <taxon>50 kb inversion clade</taxon>
        <taxon>NPAAA clade</taxon>
        <taxon>Hologalegina</taxon>
        <taxon>IRL clade</taxon>
        <taxon>Trifolieae</taxon>
        <taxon>Trifolium</taxon>
    </lineage>
</organism>
<gene>
    <name evidence="2" type="ORF">L195_g039578</name>
</gene>
<dbReference type="EMBL" id="ASHM01044334">
    <property type="protein sequence ID" value="PNX83534.1"/>
    <property type="molecule type" value="Genomic_DNA"/>
</dbReference>
<comment type="caution">
    <text evidence="2">The sequence shown here is derived from an EMBL/GenBank/DDBJ whole genome shotgun (WGS) entry which is preliminary data.</text>
</comment>
<reference evidence="2 3" key="2">
    <citation type="journal article" date="2017" name="Front. Plant Sci.">
        <title>Gene Classification and Mining of Molecular Markers Useful in Red Clover (Trifolium pratense) Breeding.</title>
        <authorList>
            <person name="Istvanek J."/>
            <person name="Dluhosova J."/>
            <person name="Dluhos P."/>
            <person name="Patkova L."/>
            <person name="Nedelnik J."/>
            <person name="Repkova J."/>
        </authorList>
    </citation>
    <scope>NUCLEOTIDE SEQUENCE [LARGE SCALE GENOMIC DNA]</scope>
    <source>
        <strain evidence="3">cv. Tatra</strain>
        <tissue evidence="2">Young leaves</tissue>
    </source>
</reference>
<feature type="region of interest" description="Disordered" evidence="1">
    <location>
        <begin position="1"/>
        <end position="20"/>
    </location>
</feature>
<reference evidence="2 3" key="1">
    <citation type="journal article" date="2014" name="Am. J. Bot.">
        <title>Genome assembly and annotation for red clover (Trifolium pratense; Fabaceae).</title>
        <authorList>
            <person name="Istvanek J."/>
            <person name="Jaros M."/>
            <person name="Krenek A."/>
            <person name="Repkova J."/>
        </authorList>
    </citation>
    <scope>NUCLEOTIDE SEQUENCE [LARGE SCALE GENOMIC DNA]</scope>
    <source>
        <strain evidence="3">cv. Tatra</strain>
        <tissue evidence="2">Young leaves</tissue>
    </source>
</reference>
<evidence type="ECO:0000313" key="2">
    <source>
        <dbReference type="EMBL" id="PNX83534.1"/>
    </source>
</evidence>
<accession>A0A2K3LYC4</accession>